<dbReference type="InterPro" id="IPR029472">
    <property type="entry name" value="Copia-like_N"/>
</dbReference>
<dbReference type="InterPro" id="IPR012337">
    <property type="entry name" value="RNaseH-like_sf"/>
</dbReference>
<dbReference type="InterPro" id="IPR025724">
    <property type="entry name" value="GAG-pre-integrase_dom"/>
</dbReference>
<name>A0AAW1MSC0_SAPOF</name>
<keyword evidence="6" id="KW-1185">Reference proteome</keyword>
<dbReference type="InterPro" id="IPR036397">
    <property type="entry name" value="RNaseH_sf"/>
</dbReference>
<dbReference type="AlphaFoldDB" id="A0AAW1MSC0"/>
<dbReference type="EMBL" id="JBDFQZ010000002">
    <property type="protein sequence ID" value="KAK9748217.1"/>
    <property type="molecule type" value="Genomic_DNA"/>
</dbReference>
<gene>
    <name evidence="5" type="ORF">RND81_02G043900</name>
</gene>
<feature type="domain" description="Retrovirus-related Pol polyprotein from transposon TNT 1-94-like beta-barrel" evidence="4">
    <location>
        <begin position="300"/>
        <end position="373"/>
    </location>
</feature>
<dbReference type="Proteomes" id="UP001443914">
    <property type="component" value="Unassembled WGS sequence"/>
</dbReference>
<evidence type="ECO:0000259" key="4">
    <source>
        <dbReference type="Pfam" id="PF22936"/>
    </source>
</evidence>
<dbReference type="Gene3D" id="3.30.420.10">
    <property type="entry name" value="Ribonuclease H-like superfamily/Ribonuclease H"/>
    <property type="match status" value="1"/>
</dbReference>
<evidence type="ECO:0000259" key="3">
    <source>
        <dbReference type="Pfam" id="PF14244"/>
    </source>
</evidence>
<evidence type="ECO:0000256" key="1">
    <source>
        <dbReference type="SAM" id="MobiDB-lite"/>
    </source>
</evidence>
<feature type="domain" description="GAG-pre-integrase" evidence="2">
    <location>
        <begin position="405"/>
        <end position="466"/>
    </location>
</feature>
<proteinExistence type="predicted"/>
<feature type="region of interest" description="Disordered" evidence="1">
    <location>
        <begin position="180"/>
        <end position="214"/>
    </location>
</feature>
<dbReference type="PANTHER" id="PTHR37610:SF101">
    <property type="entry name" value="(RAPE) HYPOTHETICAL PROTEIN"/>
    <property type="match status" value="1"/>
</dbReference>
<reference evidence="5" key="1">
    <citation type="submission" date="2024-03" db="EMBL/GenBank/DDBJ databases">
        <title>WGS assembly of Saponaria officinalis var. Norfolk2.</title>
        <authorList>
            <person name="Jenkins J."/>
            <person name="Shu S."/>
            <person name="Grimwood J."/>
            <person name="Barry K."/>
            <person name="Goodstein D."/>
            <person name="Schmutz J."/>
            <person name="Leebens-Mack J."/>
            <person name="Osbourn A."/>
        </authorList>
    </citation>
    <scope>NUCLEOTIDE SEQUENCE [LARGE SCALE GENOMIC DNA]</scope>
    <source>
        <strain evidence="5">JIC</strain>
    </source>
</reference>
<dbReference type="Pfam" id="PF13976">
    <property type="entry name" value="gag_pre-integrs"/>
    <property type="match status" value="1"/>
</dbReference>
<feature type="region of interest" description="Disordered" evidence="1">
    <location>
        <begin position="1"/>
        <end position="29"/>
    </location>
</feature>
<evidence type="ECO:0000313" key="5">
    <source>
        <dbReference type="EMBL" id="KAK9748217.1"/>
    </source>
</evidence>
<feature type="compositionally biased region" description="Low complexity" evidence="1">
    <location>
        <begin position="193"/>
        <end position="208"/>
    </location>
</feature>
<evidence type="ECO:0000259" key="2">
    <source>
        <dbReference type="Pfam" id="PF13976"/>
    </source>
</evidence>
<evidence type="ECO:0000313" key="6">
    <source>
        <dbReference type="Proteomes" id="UP001443914"/>
    </source>
</evidence>
<evidence type="ECO:0008006" key="7">
    <source>
        <dbReference type="Google" id="ProtNLM"/>
    </source>
</evidence>
<organism evidence="5 6">
    <name type="scientific">Saponaria officinalis</name>
    <name type="common">Common soapwort</name>
    <name type="synonym">Lychnis saponaria</name>
    <dbReference type="NCBI Taxonomy" id="3572"/>
    <lineage>
        <taxon>Eukaryota</taxon>
        <taxon>Viridiplantae</taxon>
        <taxon>Streptophyta</taxon>
        <taxon>Embryophyta</taxon>
        <taxon>Tracheophyta</taxon>
        <taxon>Spermatophyta</taxon>
        <taxon>Magnoliopsida</taxon>
        <taxon>eudicotyledons</taxon>
        <taxon>Gunneridae</taxon>
        <taxon>Pentapetalae</taxon>
        <taxon>Caryophyllales</taxon>
        <taxon>Caryophyllaceae</taxon>
        <taxon>Caryophylleae</taxon>
        <taxon>Saponaria</taxon>
    </lineage>
</organism>
<feature type="domain" description="Retrotransposon Copia-like N-terminal" evidence="3">
    <location>
        <begin position="21"/>
        <end position="66"/>
    </location>
</feature>
<dbReference type="Pfam" id="PF22936">
    <property type="entry name" value="Pol_BBD"/>
    <property type="match status" value="1"/>
</dbReference>
<protein>
    <recommendedName>
        <fullName evidence="7">GAG-pre-integrase domain-containing protein</fullName>
    </recommendedName>
</protein>
<dbReference type="Pfam" id="PF14244">
    <property type="entry name" value="Retrotran_gag_3"/>
    <property type="match status" value="1"/>
</dbReference>
<feature type="compositionally biased region" description="Low complexity" evidence="1">
    <location>
        <begin position="267"/>
        <end position="276"/>
    </location>
</feature>
<feature type="region of interest" description="Disordered" evidence="1">
    <location>
        <begin position="240"/>
        <end position="276"/>
    </location>
</feature>
<dbReference type="SUPFAM" id="SSF53098">
    <property type="entry name" value="Ribonuclease H-like"/>
    <property type="match status" value="1"/>
</dbReference>
<dbReference type="GO" id="GO:0003676">
    <property type="term" value="F:nucleic acid binding"/>
    <property type="evidence" value="ECO:0007669"/>
    <property type="project" value="InterPro"/>
</dbReference>
<dbReference type="InterPro" id="IPR054722">
    <property type="entry name" value="PolX-like_BBD"/>
</dbReference>
<sequence length="527" mass="58416">MPGGDQSHTKIEPNSPYYLGPQDKPGDSITPIRLTPENYNEWSHDVRVALKSRRKFVFVNGAINEPQPPCTEEDWDTIHSMLVSWLTTTLTPEVKSLLPKFENAKQLWDALQERFGVVDGSRIQQIIGGLRDCRQGEDLSITGLNSAHYSSLRSVILAQTLLPTVARAYHMLCQEERVRGIGNPPDPQPELASFHVGSSSRVSSKPPSQMTRTERQALYCNHSQDKGDCTGFCFAWQRRGGRTGTSRSRDEGGFGRVDSTSAESGQAASSKNSAAAASSSTSASLVNVYGTPQHDHSGKWLIDTGCSHHVTGNLALLSDVTHIPRRIVGLPNGTKFYADVVGRVTVTPTITLNPVLYVPQLTCNLISASQLSDHLNCEFVTNSTVCTIQDRATREEIGTGKRLDGLYYLQANMDTVLTVPSVSTSFQMWHHRLGHPSEEIIKLLPFLNNKAQSLSQPCEVCHRAKQIRSTFPLSSNNRLNAFELIHCDLWGPYDIPSKSEARYFLTLVDDFSRGVWIFLLHNKTEVP</sequence>
<comment type="caution">
    <text evidence="5">The sequence shown here is derived from an EMBL/GenBank/DDBJ whole genome shotgun (WGS) entry which is preliminary data.</text>
</comment>
<dbReference type="PANTHER" id="PTHR37610">
    <property type="entry name" value="CCHC-TYPE DOMAIN-CONTAINING PROTEIN"/>
    <property type="match status" value="1"/>
</dbReference>
<accession>A0AAW1MSC0</accession>